<dbReference type="SUPFAM" id="SSF75217">
    <property type="entry name" value="alpha/beta knot"/>
    <property type="match status" value="1"/>
</dbReference>
<keyword evidence="2" id="KW-0489">Methyltransferase</keyword>
<dbReference type="Pfam" id="PF00588">
    <property type="entry name" value="SpoU_methylase"/>
    <property type="match status" value="1"/>
</dbReference>
<dbReference type="CDD" id="cd18103">
    <property type="entry name" value="SpoU-like_RlmB"/>
    <property type="match status" value="1"/>
</dbReference>
<feature type="domain" description="RNA 2-O ribose methyltransferase substrate binding" evidence="4">
    <location>
        <begin position="8"/>
        <end position="83"/>
    </location>
</feature>
<reference evidence="5" key="1">
    <citation type="submission" date="2020-08" db="EMBL/GenBank/DDBJ databases">
        <title>Genome public.</title>
        <authorList>
            <person name="Liu C."/>
            <person name="Sun Q."/>
        </authorList>
    </citation>
    <scope>NUCLEOTIDE SEQUENCE</scope>
    <source>
        <strain evidence="5">H8</strain>
    </source>
</reference>
<dbReference type="InterPro" id="IPR029064">
    <property type="entry name" value="Ribosomal_eL30-like_sf"/>
</dbReference>
<comment type="caution">
    <text evidence="5">The sequence shown here is derived from an EMBL/GenBank/DDBJ whole genome shotgun (WGS) entry which is preliminary data.</text>
</comment>
<dbReference type="RefSeq" id="WP_249313563.1">
    <property type="nucleotide sequence ID" value="NZ_JACRSU010000004.1"/>
</dbReference>
<dbReference type="InterPro" id="IPR029028">
    <property type="entry name" value="Alpha/beta_knot_MTases"/>
</dbReference>
<gene>
    <name evidence="5" type="primary">rlmB</name>
    <name evidence="5" type="ORF">H8698_11190</name>
</gene>
<dbReference type="EMBL" id="JACRSU010000004">
    <property type="protein sequence ID" value="MBC8541542.1"/>
    <property type="molecule type" value="Genomic_DNA"/>
</dbReference>
<protein>
    <submittedName>
        <fullName evidence="5">23S rRNA (Guanosine(2251)-2'-O)-methyltransferase RlmB</fullName>
    </submittedName>
</protein>
<dbReference type="SUPFAM" id="SSF55315">
    <property type="entry name" value="L30e-like"/>
    <property type="match status" value="1"/>
</dbReference>
<keyword evidence="3" id="KW-0808">Transferase</keyword>
<dbReference type="GO" id="GO:0005829">
    <property type="term" value="C:cytosol"/>
    <property type="evidence" value="ECO:0007669"/>
    <property type="project" value="TreeGrafter"/>
</dbReference>
<dbReference type="GO" id="GO:0008173">
    <property type="term" value="F:RNA methyltransferase activity"/>
    <property type="evidence" value="ECO:0007669"/>
    <property type="project" value="InterPro"/>
</dbReference>
<dbReference type="PANTHER" id="PTHR46429:SF1">
    <property type="entry name" value="23S RRNA (GUANOSINE-2'-O-)-METHYLTRANSFERASE RLMB"/>
    <property type="match status" value="1"/>
</dbReference>
<dbReference type="GO" id="GO:0032259">
    <property type="term" value="P:methylation"/>
    <property type="evidence" value="ECO:0007669"/>
    <property type="project" value="UniProtKB-KW"/>
</dbReference>
<proteinExistence type="inferred from homology"/>
<dbReference type="PANTHER" id="PTHR46429">
    <property type="entry name" value="23S RRNA (GUANOSINE-2'-O-)-METHYLTRANSFERASE RLMB"/>
    <property type="match status" value="1"/>
</dbReference>
<evidence type="ECO:0000256" key="2">
    <source>
        <dbReference type="ARBA" id="ARBA00022603"/>
    </source>
</evidence>
<evidence type="ECO:0000313" key="6">
    <source>
        <dbReference type="Proteomes" id="UP000611762"/>
    </source>
</evidence>
<dbReference type="InterPro" id="IPR004441">
    <property type="entry name" value="rRNA_MeTrfase_TrmH"/>
</dbReference>
<keyword evidence="6" id="KW-1185">Reference proteome</keyword>
<dbReference type="Gene3D" id="3.30.1330.30">
    <property type="match status" value="1"/>
</dbReference>
<dbReference type="FunFam" id="3.40.1280.10:FF:000008">
    <property type="entry name" value="Group 3 RNA methyltransferase TrmH"/>
    <property type="match status" value="1"/>
</dbReference>
<dbReference type="GO" id="GO:0003723">
    <property type="term" value="F:RNA binding"/>
    <property type="evidence" value="ECO:0007669"/>
    <property type="project" value="InterPro"/>
</dbReference>
<dbReference type="Gene3D" id="3.40.1280.10">
    <property type="match status" value="1"/>
</dbReference>
<dbReference type="Proteomes" id="UP000611762">
    <property type="component" value="Unassembled WGS sequence"/>
</dbReference>
<evidence type="ECO:0000256" key="1">
    <source>
        <dbReference type="ARBA" id="ARBA00007228"/>
    </source>
</evidence>
<name>A0A926DPP4_9FIRM</name>
<evidence type="ECO:0000313" key="5">
    <source>
        <dbReference type="EMBL" id="MBC8541542.1"/>
    </source>
</evidence>
<comment type="similarity">
    <text evidence="1">Belongs to the class IV-like SAM-binding methyltransferase superfamily. RNA methyltransferase TrmH family.</text>
</comment>
<dbReference type="NCBIfam" id="TIGR00186">
    <property type="entry name" value="rRNA_methyl_3"/>
    <property type="match status" value="1"/>
</dbReference>
<dbReference type="InterPro" id="IPR013123">
    <property type="entry name" value="SpoU_subst-bd"/>
</dbReference>
<evidence type="ECO:0000256" key="3">
    <source>
        <dbReference type="ARBA" id="ARBA00022679"/>
    </source>
</evidence>
<dbReference type="SMART" id="SM00967">
    <property type="entry name" value="SpoU_sub_bind"/>
    <property type="match status" value="1"/>
</dbReference>
<accession>A0A926DPP4</accession>
<dbReference type="Pfam" id="PF08032">
    <property type="entry name" value="SpoU_sub_bind"/>
    <property type="match status" value="1"/>
</dbReference>
<dbReference type="AlphaFoldDB" id="A0A926DPP4"/>
<sequence length="249" mass="26461">MIKTELTTIEGRNPVFEAVAANLPIEKIYISNKAYGSQISKIIAAAKEKGVPFKAVPPDKIDELAKTEANQGIVAVCAEVSYVTVADILNRAKEKQEPPFVIIADEITDPHNLGAIIRTANCTGAHGVIIPKNRSAGVNPVVFKTSAGAAAHTPVARVGNLTQAMNELKENGLWITGADMAGEQEMCDADLTGPIALVVGSEGRGITKKIRAGCDFFVRIPMAGEINSLNASVAAAVLMYEALRQRRLK</sequence>
<dbReference type="InterPro" id="IPR029026">
    <property type="entry name" value="tRNA_m1G_MTases_N"/>
</dbReference>
<dbReference type="GO" id="GO:0006396">
    <property type="term" value="P:RNA processing"/>
    <property type="evidence" value="ECO:0007669"/>
    <property type="project" value="InterPro"/>
</dbReference>
<evidence type="ECO:0000259" key="4">
    <source>
        <dbReference type="SMART" id="SM00967"/>
    </source>
</evidence>
<dbReference type="InterPro" id="IPR001537">
    <property type="entry name" value="SpoU_MeTrfase"/>
</dbReference>
<organism evidence="5 6">
    <name type="scientific">Congzhengia minquanensis</name>
    <dbReference type="NCBI Taxonomy" id="2763657"/>
    <lineage>
        <taxon>Bacteria</taxon>
        <taxon>Bacillati</taxon>
        <taxon>Bacillota</taxon>
        <taxon>Clostridia</taxon>
        <taxon>Eubacteriales</taxon>
        <taxon>Oscillospiraceae</taxon>
        <taxon>Congzhengia</taxon>
    </lineage>
</organism>